<evidence type="ECO:0000256" key="1">
    <source>
        <dbReference type="ARBA" id="ARBA00011046"/>
    </source>
</evidence>
<comment type="caution">
    <text evidence="5">The sequence shown here is derived from an EMBL/GenBank/DDBJ whole genome shotgun (WGS) entry which is preliminary data.</text>
</comment>
<dbReference type="InterPro" id="IPR005650">
    <property type="entry name" value="BlaI_family"/>
</dbReference>
<protein>
    <submittedName>
        <fullName evidence="5">CopY/TcrY family copper transport repressor</fullName>
    </submittedName>
</protein>
<feature type="non-terminal residue" evidence="5">
    <location>
        <position position="1"/>
    </location>
</feature>
<dbReference type="GO" id="GO:0003677">
    <property type="term" value="F:DNA binding"/>
    <property type="evidence" value="ECO:0007669"/>
    <property type="project" value="UniProtKB-KW"/>
</dbReference>
<gene>
    <name evidence="5" type="ORF">B5K54_15575</name>
</gene>
<dbReference type="Pfam" id="PF03965">
    <property type="entry name" value="Penicillinase_R"/>
    <property type="match status" value="1"/>
</dbReference>
<keyword evidence="4" id="KW-0804">Transcription</keyword>
<dbReference type="Gene3D" id="1.10.10.10">
    <property type="entry name" value="Winged helix-like DNA-binding domain superfamily/Winged helix DNA-binding domain"/>
    <property type="match status" value="1"/>
</dbReference>
<evidence type="ECO:0000313" key="6">
    <source>
        <dbReference type="Proteomes" id="UP000549379"/>
    </source>
</evidence>
<evidence type="ECO:0000313" key="5">
    <source>
        <dbReference type="EMBL" id="EAG2998702.1"/>
    </source>
</evidence>
<reference evidence="5 6" key="1">
    <citation type="submission" date="2018-06" db="EMBL/GenBank/DDBJ databases">
        <authorList>
            <consortium name="GenomeTrakr: Next Generation Sequencing Network for Food Pathogen Tracability"/>
        </authorList>
    </citation>
    <scope>NUCLEOTIDE SEQUENCE [LARGE SCALE GENOMIC DNA]</scope>
    <source>
        <strain evidence="5 6">10B02965A-1</strain>
    </source>
</reference>
<evidence type="ECO:0000256" key="2">
    <source>
        <dbReference type="ARBA" id="ARBA00023015"/>
    </source>
</evidence>
<dbReference type="SUPFAM" id="SSF46785">
    <property type="entry name" value="Winged helix' DNA-binding domain"/>
    <property type="match status" value="1"/>
</dbReference>
<comment type="similarity">
    <text evidence="1">Belongs to the BlaI transcriptional regulatory family.</text>
</comment>
<evidence type="ECO:0000256" key="4">
    <source>
        <dbReference type="ARBA" id="ARBA00023163"/>
    </source>
</evidence>
<organism evidence="5 6">
    <name type="scientific">Listeria monocytogenes</name>
    <dbReference type="NCBI Taxonomy" id="1639"/>
    <lineage>
        <taxon>Bacteria</taxon>
        <taxon>Bacillati</taxon>
        <taxon>Bacillota</taxon>
        <taxon>Bacilli</taxon>
        <taxon>Bacillales</taxon>
        <taxon>Listeriaceae</taxon>
        <taxon>Listeria</taxon>
    </lineage>
</organism>
<dbReference type="EMBL" id="AABBHO010000114">
    <property type="protein sequence ID" value="EAG2998702.1"/>
    <property type="molecule type" value="Genomic_DNA"/>
</dbReference>
<sequence>MRVVWSLGSTTADEIGRELSETYQWSPSTIKTFLARLIKKGLLKNSRDGRKYVYIATCSEDEAICQMTLSFLNKICAHKHANVILEMIDASSITAENKEAISEKLSSKNVVDEVTCDCINRLNCCDNN</sequence>
<proteinExistence type="inferred from homology"/>
<dbReference type="PIRSF" id="PIRSF019455">
    <property type="entry name" value="CopR_AtkY"/>
    <property type="match status" value="1"/>
</dbReference>
<dbReference type="InterPro" id="IPR036390">
    <property type="entry name" value="WH_DNA-bd_sf"/>
</dbReference>
<accession>A0A9P2E2X8</accession>
<name>A0A9P2E2X8_LISMN</name>
<dbReference type="GO" id="GO:0045892">
    <property type="term" value="P:negative regulation of DNA-templated transcription"/>
    <property type="evidence" value="ECO:0007669"/>
    <property type="project" value="InterPro"/>
</dbReference>
<dbReference type="Proteomes" id="UP000549379">
    <property type="component" value="Unassembled WGS sequence"/>
</dbReference>
<keyword evidence="2" id="KW-0805">Transcription regulation</keyword>
<dbReference type="AlphaFoldDB" id="A0A9P2E2X8"/>
<keyword evidence="3" id="KW-0238">DNA-binding</keyword>
<dbReference type="InterPro" id="IPR036388">
    <property type="entry name" value="WH-like_DNA-bd_sf"/>
</dbReference>
<evidence type="ECO:0000256" key="3">
    <source>
        <dbReference type="ARBA" id="ARBA00023125"/>
    </source>
</evidence>